<dbReference type="InterPro" id="IPR052058">
    <property type="entry name" value="Alcohol_O-acetyltransferase"/>
</dbReference>
<dbReference type="Pfam" id="PF07247">
    <property type="entry name" value="AATase"/>
    <property type="match status" value="1"/>
</dbReference>
<dbReference type="Gene3D" id="3.30.559.10">
    <property type="entry name" value="Chloramphenicol acetyltransferase-like domain"/>
    <property type="match status" value="1"/>
</dbReference>
<organism evidence="1 2">
    <name type="scientific">Mycena maculata</name>
    <dbReference type="NCBI Taxonomy" id="230809"/>
    <lineage>
        <taxon>Eukaryota</taxon>
        <taxon>Fungi</taxon>
        <taxon>Dikarya</taxon>
        <taxon>Basidiomycota</taxon>
        <taxon>Agaricomycotina</taxon>
        <taxon>Agaricomycetes</taxon>
        <taxon>Agaricomycetidae</taxon>
        <taxon>Agaricales</taxon>
        <taxon>Marasmiineae</taxon>
        <taxon>Mycenaceae</taxon>
        <taxon>Mycena</taxon>
    </lineage>
</organism>
<reference evidence="1" key="1">
    <citation type="submission" date="2023-03" db="EMBL/GenBank/DDBJ databases">
        <title>Massive genome expansion in bonnet fungi (Mycena s.s.) driven by repeated elements and novel gene families across ecological guilds.</title>
        <authorList>
            <consortium name="Lawrence Berkeley National Laboratory"/>
            <person name="Harder C.B."/>
            <person name="Miyauchi S."/>
            <person name="Viragh M."/>
            <person name="Kuo A."/>
            <person name="Thoen E."/>
            <person name="Andreopoulos B."/>
            <person name="Lu D."/>
            <person name="Skrede I."/>
            <person name="Drula E."/>
            <person name="Henrissat B."/>
            <person name="Morin E."/>
            <person name="Kohler A."/>
            <person name="Barry K."/>
            <person name="LaButti K."/>
            <person name="Morin E."/>
            <person name="Salamov A."/>
            <person name="Lipzen A."/>
            <person name="Mereny Z."/>
            <person name="Hegedus B."/>
            <person name="Baldrian P."/>
            <person name="Stursova M."/>
            <person name="Weitz H."/>
            <person name="Taylor A."/>
            <person name="Grigoriev I.V."/>
            <person name="Nagy L.G."/>
            <person name="Martin F."/>
            <person name="Kauserud H."/>
        </authorList>
    </citation>
    <scope>NUCLEOTIDE SEQUENCE</scope>
    <source>
        <strain evidence="1">CBHHK188m</strain>
    </source>
</reference>
<dbReference type="InterPro" id="IPR010828">
    <property type="entry name" value="Atf2/Sli1-like"/>
</dbReference>
<dbReference type="InterPro" id="IPR023213">
    <property type="entry name" value="CAT-like_dom_sf"/>
</dbReference>
<dbReference type="PANTHER" id="PTHR28037">
    <property type="entry name" value="ALCOHOL O-ACETYLTRANSFERASE 1-RELATED"/>
    <property type="match status" value="1"/>
</dbReference>
<dbReference type="EMBL" id="JARJLG010000001">
    <property type="protein sequence ID" value="KAJ7785117.1"/>
    <property type="molecule type" value="Genomic_DNA"/>
</dbReference>
<proteinExistence type="predicted"/>
<dbReference type="AlphaFoldDB" id="A0AAD7P2N1"/>
<name>A0AAD7P2N1_9AGAR</name>
<keyword evidence="2" id="KW-1185">Reference proteome</keyword>
<accession>A0AAD7P2N1</accession>
<dbReference type="GO" id="GO:0008080">
    <property type="term" value="F:N-acetyltransferase activity"/>
    <property type="evidence" value="ECO:0007669"/>
    <property type="project" value="TreeGrafter"/>
</dbReference>
<protein>
    <submittedName>
        <fullName evidence="1">Alcohol acetyltransferase</fullName>
    </submittedName>
</protein>
<evidence type="ECO:0000313" key="2">
    <source>
        <dbReference type="Proteomes" id="UP001215280"/>
    </source>
</evidence>
<sequence length="435" mass="47608">MSTTRLRQIGLLERYSATRNFLILDSCVVSSARYTAGDGSPLSAETLFPALQILIETHAPLGVRFEGREDGSDVAFVRLPTLDLSRIVTFSRHKNLRGAMEKHFAQGFDTQSDTPLWRLEVLSDNTVLFAVHHAIGDGLSGAAFHKSLIHALRASRPLNSSPRVAVPDIPLLAPIEDLTDVKPSLIKFGREVYRTIVPSSKARSAWTGHPVPEVPNLETHVRFLTLPALDTKDFSAACRSHQASVTSVLYVLTVCALARLLANDPAHYKTTSANVAISLRGIAGIADDVMCNYVSLHHTFPSLDTEFSWEHAARYAAELQQKKHKSRGVVGLLRFLTGRYVDYMSDLLGKKREAGFVLSNLGRFQAPPGEGQWSIGEVFFGQCDVVVGAAFSMNVVGDPSGALNISFTWGETSVEGTSMETFISIFQKLFHSLPA</sequence>
<comment type="caution">
    <text evidence="1">The sequence shown here is derived from an EMBL/GenBank/DDBJ whole genome shotgun (WGS) entry which is preliminary data.</text>
</comment>
<gene>
    <name evidence="1" type="ORF">DFH07DRAFT_1054531</name>
</gene>
<evidence type="ECO:0000313" key="1">
    <source>
        <dbReference type="EMBL" id="KAJ7785117.1"/>
    </source>
</evidence>
<dbReference type="PANTHER" id="PTHR28037:SF1">
    <property type="entry name" value="ALCOHOL O-ACETYLTRANSFERASE 1-RELATED"/>
    <property type="match status" value="1"/>
</dbReference>
<dbReference type="SUPFAM" id="SSF52777">
    <property type="entry name" value="CoA-dependent acyltransferases"/>
    <property type="match status" value="2"/>
</dbReference>
<dbReference type="Gene3D" id="3.30.559.30">
    <property type="entry name" value="Nonribosomal peptide synthetase, condensation domain"/>
    <property type="match status" value="1"/>
</dbReference>
<dbReference type="Proteomes" id="UP001215280">
    <property type="component" value="Unassembled WGS sequence"/>
</dbReference>